<evidence type="ECO:0000313" key="1">
    <source>
        <dbReference type="EMBL" id="MCF2653074.1"/>
    </source>
</evidence>
<accession>A0ABS9CT00</accession>
<keyword evidence="2" id="KW-1185">Reference proteome</keyword>
<reference evidence="1 2" key="1">
    <citation type="submission" date="2020-12" db="EMBL/GenBank/DDBJ databases">
        <title>Whole genome sequences of gut porcine anaerobes.</title>
        <authorList>
            <person name="Kubasova T."/>
            <person name="Jahodarova E."/>
            <person name="Rychlik I."/>
        </authorList>
    </citation>
    <scope>NUCLEOTIDE SEQUENCE [LARGE SCALE GENOMIC DNA]</scope>
    <source>
        <strain evidence="1 2">An867</strain>
    </source>
</reference>
<dbReference type="Gene3D" id="1.10.287.1080">
    <property type="entry name" value="MazG-like"/>
    <property type="match status" value="1"/>
</dbReference>
<protein>
    <submittedName>
        <fullName evidence="1">Nucleotide pyrophosphohydrolase</fullName>
    </submittedName>
</protein>
<name>A0ABS9CT00_9FIRM</name>
<dbReference type="Proteomes" id="UP001299220">
    <property type="component" value="Unassembled WGS sequence"/>
</dbReference>
<gene>
    <name evidence="1" type="ORF">JQM67_10720</name>
</gene>
<sequence>MENFGFEEMQCIQRELQERYKHKWEPVCPETGRNKLLWMMIEAGEVADIIKKEGDAAITDDPETRRHFVEELCDVMMYFNDVMLCYGISVEELKNVYLEKHERNMKRW</sequence>
<evidence type="ECO:0000313" key="2">
    <source>
        <dbReference type="Proteomes" id="UP001299220"/>
    </source>
</evidence>
<dbReference type="EMBL" id="JAFBIT010000003">
    <property type="protein sequence ID" value="MCF2653074.1"/>
    <property type="molecule type" value="Genomic_DNA"/>
</dbReference>
<dbReference type="SUPFAM" id="SSF101386">
    <property type="entry name" value="all-alpha NTP pyrophosphatases"/>
    <property type="match status" value="1"/>
</dbReference>
<organism evidence="1 2">
    <name type="scientific">Anaeromassilibacillus senegalensis</name>
    <dbReference type="NCBI Taxonomy" id="1673717"/>
    <lineage>
        <taxon>Bacteria</taxon>
        <taxon>Bacillati</taxon>
        <taxon>Bacillota</taxon>
        <taxon>Clostridia</taxon>
        <taxon>Eubacteriales</taxon>
        <taxon>Acutalibacteraceae</taxon>
        <taxon>Anaeromassilibacillus</taxon>
    </lineage>
</organism>
<proteinExistence type="predicted"/>
<dbReference type="RefSeq" id="WP_235324099.1">
    <property type="nucleotide sequence ID" value="NZ_JAFBIT010000003.1"/>
</dbReference>
<comment type="caution">
    <text evidence="1">The sequence shown here is derived from an EMBL/GenBank/DDBJ whole genome shotgun (WGS) entry which is preliminary data.</text>
</comment>